<gene>
    <name evidence="10" type="ORF">ONB1V03_LOCUS20165</name>
</gene>
<dbReference type="InterPro" id="IPR035996">
    <property type="entry name" value="4pyrrol_Methylase_sf"/>
</dbReference>
<dbReference type="Gene3D" id="3.40.1010.10">
    <property type="entry name" value="Cobalt-precorrin-4 Transmethylase, Domain 1"/>
    <property type="match status" value="1"/>
</dbReference>
<dbReference type="PANTHER" id="PTHR10882">
    <property type="entry name" value="DIPHTHINE SYNTHASE"/>
    <property type="match status" value="1"/>
</dbReference>
<comment type="catalytic activity">
    <reaction evidence="8">
        <text>2-[(3S)-amino-3-carboxypropyl]-L-histidyl-[translation elongation factor 2] + 4 S-adenosyl-L-methionine = diphthine methyl ester-[translation elongation factor 2] + 4 S-adenosyl-L-homocysteine + 3 H(+)</text>
        <dbReference type="Rhea" id="RHEA:42652"/>
        <dbReference type="Rhea" id="RHEA-COMP:9749"/>
        <dbReference type="Rhea" id="RHEA-COMP:10173"/>
        <dbReference type="ChEBI" id="CHEBI:15378"/>
        <dbReference type="ChEBI" id="CHEBI:57856"/>
        <dbReference type="ChEBI" id="CHEBI:59789"/>
        <dbReference type="ChEBI" id="CHEBI:73995"/>
        <dbReference type="ChEBI" id="CHEBI:79005"/>
        <dbReference type="EC" id="2.1.1.314"/>
    </reaction>
</comment>
<dbReference type="PANTHER" id="PTHR10882:SF0">
    <property type="entry name" value="DIPHTHINE METHYL ESTER SYNTHASE"/>
    <property type="match status" value="1"/>
</dbReference>
<evidence type="ECO:0000313" key="11">
    <source>
        <dbReference type="Proteomes" id="UP000728032"/>
    </source>
</evidence>
<reference evidence="10" key="1">
    <citation type="submission" date="2020-11" db="EMBL/GenBank/DDBJ databases">
        <authorList>
            <person name="Tran Van P."/>
        </authorList>
    </citation>
    <scope>NUCLEOTIDE SEQUENCE</scope>
</reference>
<evidence type="ECO:0000256" key="7">
    <source>
        <dbReference type="ARBA" id="ARBA00022691"/>
    </source>
</evidence>
<comment type="pathway">
    <text evidence="2">Protein modification; peptidyl-diphthamide biosynthesis.</text>
</comment>
<keyword evidence="7" id="KW-0949">S-adenosyl-L-methionine</keyword>
<evidence type="ECO:0000256" key="6">
    <source>
        <dbReference type="ARBA" id="ARBA00022679"/>
    </source>
</evidence>
<dbReference type="AlphaFoldDB" id="A0A7R9MNH9"/>
<dbReference type="GO" id="GO:0032259">
    <property type="term" value="P:methylation"/>
    <property type="evidence" value="ECO:0007669"/>
    <property type="project" value="UniProtKB-KW"/>
</dbReference>
<dbReference type="EMBL" id="OC948301">
    <property type="protein sequence ID" value="CAD7663607.1"/>
    <property type="molecule type" value="Genomic_DNA"/>
</dbReference>
<keyword evidence="11" id="KW-1185">Reference proteome</keyword>
<sequence>MLYLIGLGLGDAKDITVKGLEIVRRAKHVFLEAYTSILSVPKETLEEFYGRKVVIADRDFVEQSSDDILADAVDNDVAFLVVGDPLGATTHTDLILRAHQTGVQHRLIHNASIINACGACGLQLYNFGEIVSIPFWTDSWKPNSFFDKICANLKSGLHTLCLLDIKVKEQSIDAMIKGKVVYEPPRYMSVNIASKQLLEIIESK</sequence>
<dbReference type="NCBIfam" id="TIGR00522">
    <property type="entry name" value="dph5"/>
    <property type="match status" value="1"/>
</dbReference>
<feature type="non-terminal residue" evidence="10">
    <location>
        <position position="1"/>
    </location>
</feature>
<evidence type="ECO:0000256" key="4">
    <source>
        <dbReference type="ARBA" id="ARBA00011927"/>
    </source>
</evidence>
<dbReference type="GO" id="GO:0017183">
    <property type="term" value="P:protein histidyl modification to diphthamide"/>
    <property type="evidence" value="ECO:0007669"/>
    <property type="project" value="UniProtKB-UniPathway"/>
</dbReference>
<evidence type="ECO:0000256" key="5">
    <source>
        <dbReference type="ARBA" id="ARBA00022603"/>
    </source>
</evidence>
<name>A0A7R9MNH9_9ACAR</name>
<evidence type="ECO:0000256" key="3">
    <source>
        <dbReference type="ARBA" id="ARBA00006729"/>
    </source>
</evidence>
<protein>
    <recommendedName>
        <fullName evidence="4">diphthine methyl ester synthase</fullName>
        <ecNumber evidence="4">2.1.1.314</ecNumber>
    </recommendedName>
</protein>
<comment type="function">
    <text evidence="1">S-adenosyl-L-methionine-dependent methyltransferase that catalyzes four methylations of the modified target histidine residue in translation elongation factor 2 (EF-2), to form an intermediate called diphthine methyl ester. The four successive methylation reactions represent the second step of diphthamide biosynthesis.</text>
</comment>
<dbReference type="InterPro" id="IPR014777">
    <property type="entry name" value="4pyrrole_Mease_sub1"/>
</dbReference>
<dbReference type="OrthoDB" id="2516at2759"/>
<evidence type="ECO:0000313" key="10">
    <source>
        <dbReference type="EMBL" id="CAD7663607.1"/>
    </source>
</evidence>
<dbReference type="CDD" id="cd11647">
    <property type="entry name" value="DHP5_DphB"/>
    <property type="match status" value="1"/>
</dbReference>
<dbReference type="InterPro" id="IPR004551">
    <property type="entry name" value="Dphthn_synthase"/>
</dbReference>
<dbReference type="Gene3D" id="3.30.950.10">
    <property type="entry name" value="Methyltransferase, Cobalt-precorrin-4 Transmethylase, Domain 2"/>
    <property type="match status" value="1"/>
</dbReference>
<accession>A0A7R9MNH9</accession>
<feature type="domain" description="Tetrapyrrole methylase" evidence="9">
    <location>
        <begin position="1"/>
        <end position="177"/>
    </location>
</feature>
<dbReference type="Proteomes" id="UP000728032">
    <property type="component" value="Unassembled WGS sequence"/>
</dbReference>
<evidence type="ECO:0000256" key="1">
    <source>
        <dbReference type="ARBA" id="ARBA00004006"/>
    </source>
</evidence>
<dbReference type="InterPro" id="IPR000878">
    <property type="entry name" value="4pyrrol_Mease"/>
</dbReference>
<proteinExistence type="inferred from homology"/>
<comment type="similarity">
    <text evidence="3">Belongs to the diphthine synthase family.</text>
</comment>
<organism evidence="10">
    <name type="scientific">Oppiella nova</name>
    <dbReference type="NCBI Taxonomy" id="334625"/>
    <lineage>
        <taxon>Eukaryota</taxon>
        <taxon>Metazoa</taxon>
        <taxon>Ecdysozoa</taxon>
        <taxon>Arthropoda</taxon>
        <taxon>Chelicerata</taxon>
        <taxon>Arachnida</taxon>
        <taxon>Acari</taxon>
        <taxon>Acariformes</taxon>
        <taxon>Sarcoptiformes</taxon>
        <taxon>Oribatida</taxon>
        <taxon>Brachypylina</taxon>
        <taxon>Oppioidea</taxon>
        <taxon>Oppiidae</taxon>
        <taxon>Oppiella</taxon>
    </lineage>
</organism>
<evidence type="ECO:0000256" key="2">
    <source>
        <dbReference type="ARBA" id="ARBA00005156"/>
    </source>
</evidence>
<dbReference type="SUPFAM" id="SSF53790">
    <property type="entry name" value="Tetrapyrrole methylase"/>
    <property type="match status" value="1"/>
</dbReference>
<evidence type="ECO:0000259" key="9">
    <source>
        <dbReference type="Pfam" id="PF00590"/>
    </source>
</evidence>
<keyword evidence="6" id="KW-0808">Transferase</keyword>
<dbReference type="InterPro" id="IPR014776">
    <property type="entry name" value="4pyrrole_Mease_sub2"/>
</dbReference>
<dbReference type="UniPathway" id="UPA00559"/>
<dbReference type="FunFam" id="3.40.1010.10:FF:000004">
    <property type="entry name" value="Putative diphthine synthase"/>
    <property type="match status" value="1"/>
</dbReference>
<dbReference type="Pfam" id="PF00590">
    <property type="entry name" value="TP_methylase"/>
    <property type="match status" value="1"/>
</dbReference>
<dbReference type="EMBL" id="CAJPVJ010033476">
    <property type="protein sequence ID" value="CAG2180744.1"/>
    <property type="molecule type" value="Genomic_DNA"/>
</dbReference>
<dbReference type="EC" id="2.1.1.314" evidence="4"/>
<keyword evidence="5" id="KW-0489">Methyltransferase</keyword>
<evidence type="ECO:0000256" key="8">
    <source>
        <dbReference type="ARBA" id="ARBA00048752"/>
    </source>
</evidence>
<dbReference type="GO" id="GO:0141133">
    <property type="term" value="F:diphthine methyl ester synthase activity"/>
    <property type="evidence" value="ECO:0007669"/>
    <property type="project" value="UniProtKB-EC"/>
</dbReference>